<dbReference type="InterPro" id="IPR052830">
    <property type="entry name" value="RCC1_domain-containing"/>
</dbReference>
<dbReference type="PROSITE" id="PS00626">
    <property type="entry name" value="RCC1_2"/>
    <property type="match status" value="1"/>
</dbReference>
<reference evidence="2" key="1">
    <citation type="journal article" date="2013" name="Genome Biol. Evol.">
        <title>Punctuated emergences of genetic and phenotypic innovations in eumetazoan, bilaterian, euteleostome, and hominidae ancestors.</title>
        <authorList>
            <person name="Wenger Y."/>
            <person name="Galliot B."/>
        </authorList>
    </citation>
    <scope>NUCLEOTIDE SEQUENCE</scope>
    <source>
        <tissue evidence="2">Whole animals</tissue>
    </source>
</reference>
<organism evidence="2">
    <name type="scientific">Hydra vulgaris</name>
    <name type="common">Hydra</name>
    <name type="synonym">Hydra attenuata</name>
    <dbReference type="NCBI Taxonomy" id="6087"/>
    <lineage>
        <taxon>Eukaryota</taxon>
        <taxon>Metazoa</taxon>
        <taxon>Cnidaria</taxon>
        <taxon>Hydrozoa</taxon>
        <taxon>Hydroidolina</taxon>
        <taxon>Anthoathecata</taxon>
        <taxon>Aplanulata</taxon>
        <taxon>Hydridae</taxon>
        <taxon>Hydra</taxon>
    </lineage>
</organism>
<dbReference type="Pfam" id="PF00415">
    <property type="entry name" value="RCC1"/>
    <property type="match status" value="1"/>
</dbReference>
<feature type="repeat" description="RCC1" evidence="1">
    <location>
        <begin position="185"/>
        <end position="236"/>
    </location>
</feature>
<evidence type="ECO:0000256" key="1">
    <source>
        <dbReference type="PROSITE-ProRule" id="PRU00235"/>
    </source>
</evidence>
<sequence>MYFSGFVGRTVYHEDVVIKDDLSLRSMQSQSVPELICDLLEELVLPTSSHIYFTKKHLLLQYELNSKITSIICDEPGISYNVLEWFRDTLFIVCDLYGKQVIKIYSECDGTYDAIHTCFKISSLSIGKTIALVLTHDGKVYQCKNIICEAKFLLAEENLLLLESVSTIKKICCGREHGIALTNNGIVYTIGGGWRGQLGLGVVDSADILTKVDLLEPLKVKDIAAGGWHCLVISDSGDLYGWGWNESGQIGVIKEDSDESEEEILSFPKLLFSPSLVDTPIEQTFISVSAGSRHSSAVSSNGLLFSWGWNGYGQLMHGDFLNKLKPQLVESLCQKSLFKVVCGKWSTVVM</sequence>
<dbReference type="Pfam" id="PF13540">
    <property type="entry name" value="RCC1_2"/>
    <property type="match status" value="2"/>
</dbReference>
<dbReference type="InterPro" id="IPR009091">
    <property type="entry name" value="RCC1/BLIP-II"/>
</dbReference>
<name>T2MK19_HYDVU</name>
<dbReference type="Gene3D" id="2.130.10.30">
    <property type="entry name" value="Regulator of chromosome condensation 1/beta-lactamase-inhibitor protein II"/>
    <property type="match status" value="1"/>
</dbReference>
<proteinExistence type="evidence at transcript level"/>
<dbReference type="AlphaFoldDB" id="T2MK19"/>
<dbReference type="OrthoDB" id="5370059at2759"/>
<dbReference type="SUPFAM" id="SSF50985">
    <property type="entry name" value="RCC1/BLIP-II"/>
    <property type="match status" value="1"/>
</dbReference>
<dbReference type="PANTHER" id="PTHR46849">
    <property type="entry name" value="RCC1 DOMAIN-CONTAINING PROTEIN 1"/>
    <property type="match status" value="1"/>
</dbReference>
<dbReference type="PRINTS" id="PR00633">
    <property type="entry name" value="RCCNDNSATION"/>
</dbReference>
<feature type="repeat" description="RCC1" evidence="1">
    <location>
        <begin position="237"/>
        <end position="301"/>
    </location>
</feature>
<dbReference type="InterPro" id="IPR000408">
    <property type="entry name" value="Reg_chr_condens"/>
</dbReference>
<evidence type="ECO:0000313" key="2">
    <source>
        <dbReference type="EMBL" id="CDG72252.1"/>
    </source>
</evidence>
<dbReference type="PROSITE" id="PS50012">
    <property type="entry name" value="RCC1_3"/>
    <property type="match status" value="3"/>
</dbReference>
<dbReference type="OMA" id="ICEAKFL"/>
<dbReference type="GeneID" id="100206930"/>
<feature type="repeat" description="RCC1" evidence="1">
    <location>
        <begin position="302"/>
        <end position="350"/>
    </location>
</feature>
<dbReference type="PANTHER" id="PTHR46849:SF1">
    <property type="entry name" value="RCC1 DOMAIN-CONTAINING PROTEIN 1"/>
    <property type="match status" value="1"/>
</dbReference>
<accession>T2MK19</accession>
<dbReference type="KEGG" id="hmg:100206930"/>
<protein>
    <submittedName>
        <fullName evidence="2">RCC1 domain-containing protein 1</fullName>
    </submittedName>
</protein>
<gene>
    <name evidence="2" type="primary">RCCD1</name>
</gene>
<dbReference type="EMBL" id="HAAD01006020">
    <property type="protein sequence ID" value="CDG72252.1"/>
    <property type="molecule type" value="mRNA"/>
</dbReference>